<organism evidence="3 4">
    <name type="scientific">Falsiroseomonas oleicola</name>
    <dbReference type="NCBI Taxonomy" id="2801474"/>
    <lineage>
        <taxon>Bacteria</taxon>
        <taxon>Pseudomonadati</taxon>
        <taxon>Pseudomonadota</taxon>
        <taxon>Alphaproteobacteria</taxon>
        <taxon>Acetobacterales</taxon>
        <taxon>Roseomonadaceae</taxon>
        <taxon>Falsiroseomonas</taxon>
    </lineage>
</organism>
<evidence type="ECO:0000313" key="4">
    <source>
        <dbReference type="Proteomes" id="UP000689967"/>
    </source>
</evidence>
<protein>
    <recommendedName>
        <fullName evidence="1">2-hydroxychromene-2-carboxylate isomerase</fullName>
        <ecNumber evidence="1">5.99.1.4</ecNumber>
    </recommendedName>
</protein>
<dbReference type="RefSeq" id="WP_216874021.1">
    <property type="nucleotide sequence ID" value="NZ_JAERQM010000002.1"/>
</dbReference>
<sequence length="201" mass="21994">MRIDYFYSLGSPFSFLGHAAFQALAARHDAEVRHLPVNLEPIFAATGGLKLPDRAPARQVYRLVELARWGRRRGIPILLDPHCHGVSRELGAGLVIAAQRAGRDPFPIAEWVMSACWLRDRDIAAPDMLAEFTDRFDGAALVAAATSPAILEEWHANTRQALAAGVFGAPTYALAGEIFWGQDQLAQLEEALQHPSSGRDT</sequence>
<keyword evidence="1 3" id="KW-0413">Isomerase</keyword>
<dbReference type="PIRSF" id="PIRSF006386">
    <property type="entry name" value="HCCAis_GSTk"/>
    <property type="match status" value="1"/>
</dbReference>
<name>A0ABS6H4D7_9PROT</name>
<dbReference type="InterPro" id="IPR051924">
    <property type="entry name" value="GST_Kappa/NadH"/>
</dbReference>
<evidence type="ECO:0000259" key="2">
    <source>
        <dbReference type="Pfam" id="PF01323"/>
    </source>
</evidence>
<accession>A0ABS6H4D7</accession>
<dbReference type="Pfam" id="PF01323">
    <property type="entry name" value="DSBA"/>
    <property type="match status" value="1"/>
</dbReference>
<dbReference type="PANTHER" id="PTHR42943:SF13">
    <property type="entry name" value="GLUTATHIONE S-TRANSFERASE KAPPA-RELATED"/>
    <property type="match status" value="1"/>
</dbReference>
<dbReference type="GO" id="GO:0016853">
    <property type="term" value="F:isomerase activity"/>
    <property type="evidence" value="ECO:0007669"/>
    <property type="project" value="UniProtKB-KW"/>
</dbReference>
<reference evidence="3 4" key="1">
    <citation type="submission" date="2021-01" db="EMBL/GenBank/DDBJ databases">
        <title>Roseomonas sp. nov, a bacterium isolated from an oil production mixture in Yumen Oilfield.</title>
        <authorList>
            <person name="Wu D."/>
        </authorList>
    </citation>
    <scope>NUCLEOTIDE SEQUENCE [LARGE SCALE GENOMIC DNA]</scope>
    <source>
        <strain evidence="3 4">ROY-5-3</strain>
    </source>
</reference>
<dbReference type="PANTHER" id="PTHR42943">
    <property type="entry name" value="GLUTATHIONE S-TRANSFERASE KAPPA"/>
    <property type="match status" value="1"/>
</dbReference>
<dbReference type="EMBL" id="JAERQM010000002">
    <property type="protein sequence ID" value="MBU8543543.1"/>
    <property type="molecule type" value="Genomic_DNA"/>
</dbReference>
<comment type="similarity">
    <text evidence="1">Belongs to the GST superfamily. NadH family.</text>
</comment>
<keyword evidence="4" id="KW-1185">Reference proteome</keyword>
<comment type="caution">
    <text evidence="3">The sequence shown here is derived from an EMBL/GenBank/DDBJ whole genome shotgun (WGS) entry which is preliminary data.</text>
</comment>
<dbReference type="InterPro" id="IPR014440">
    <property type="entry name" value="HCCAis_GSTk"/>
</dbReference>
<gene>
    <name evidence="3" type="ORF">JJQ90_07495</name>
</gene>
<evidence type="ECO:0000256" key="1">
    <source>
        <dbReference type="PIRNR" id="PIRNR006386"/>
    </source>
</evidence>
<evidence type="ECO:0000313" key="3">
    <source>
        <dbReference type="EMBL" id="MBU8543543.1"/>
    </source>
</evidence>
<proteinExistence type="inferred from homology"/>
<dbReference type="Proteomes" id="UP000689967">
    <property type="component" value="Unassembled WGS sequence"/>
</dbReference>
<dbReference type="InterPro" id="IPR001853">
    <property type="entry name" value="DSBA-like_thioredoxin_dom"/>
</dbReference>
<feature type="domain" description="DSBA-like thioredoxin" evidence="2">
    <location>
        <begin position="3"/>
        <end position="193"/>
    </location>
</feature>
<dbReference type="EC" id="5.99.1.4" evidence="1"/>
<dbReference type="InterPro" id="IPR044087">
    <property type="entry name" value="NahD-like"/>
</dbReference>
<comment type="catalytic activity">
    <reaction evidence="1">
        <text>2-hydroxychromene-2-carboxylate = (3E)-4-(2-hydroxyphenyl)-2-oxobut-3-enoate</text>
        <dbReference type="Rhea" id="RHEA:27401"/>
        <dbReference type="ChEBI" id="CHEBI:59350"/>
        <dbReference type="ChEBI" id="CHEBI:59353"/>
        <dbReference type="EC" id="5.99.1.4"/>
    </reaction>
</comment>
<dbReference type="CDD" id="cd03022">
    <property type="entry name" value="DsbA_HCCA_Iso"/>
    <property type="match status" value="1"/>
</dbReference>